<dbReference type="EC" id="2.7.1.24" evidence="5 6"/>
<dbReference type="EMBL" id="CP144460">
    <property type="protein sequence ID" value="XBS36970.1"/>
    <property type="molecule type" value="Genomic_DNA"/>
</dbReference>
<dbReference type="InterPro" id="IPR001977">
    <property type="entry name" value="Depp_CoAkinase"/>
</dbReference>
<dbReference type="GO" id="GO:0015937">
    <property type="term" value="P:coenzyme A biosynthetic process"/>
    <property type="evidence" value="ECO:0007669"/>
    <property type="project" value="UniProtKB-UniRule"/>
</dbReference>
<comment type="function">
    <text evidence="5">Catalyzes the phosphorylation of the 3'-hydroxyl group of dephosphocoenzyme A to form coenzyme A.</text>
</comment>
<dbReference type="AlphaFoldDB" id="A0AAU7P5F9"/>
<evidence type="ECO:0000256" key="2">
    <source>
        <dbReference type="ARBA" id="ARBA00022741"/>
    </source>
</evidence>
<dbReference type="GO" id="GO:0004140">
    <property type="term" value="F:dephospho-CoA kinase activity"/>
    <property type="evidence" value="ECO:0007669"/>
    <property type="project" value="UniProtKB-UniRule"/>
</dbReference>
<dbReference type="SUPFAM" id="SSF52540">
    <property type="entry name" value="P-loop containing nucleoside triphosphate hydrolases"/>
    <property type="match status" value="1"/>
</dbReference>
<dbReference type="InterPro" id="IPR027417">
    <property type="entry name" value="P-loop_NTPase"/>
</dbReference>
<comment type="subcellular location">
    <subcellularLocation>
        <location evidence="5">Cytoplasm</location>
    </subcellularLocation>
</comment>
<comment type="catalytic activity">
    <reaction evidence="5">
        <text>3'-dephospho-CoA + ATP = ADP + CoA + H(+)</text>
        <dbReference type="Rhea" id="RHEA:18245"/>
        <dbReference type="ChEBI" id="CHEBI:15378"/>
        <dbReference type="ChEBI" id="CHEBI:30616"/>
        <dbReference type="ChEBI" id="CHEBI:57287"/>
        <dbReference type="ChEBI" id="CHEBI:57328"/>
        <dbReference type="ChEBI" id="CHEBI:456216"/>
        <dbReference type="EC" id="2.7.1.24"/>
    </reaction>
</comment>
<accession>A0AAU7P5F9</accession>
<evidence type="ECO:0000256" key="3">
    <source>
        <dbReference type="ARBA" id="ARBA00022840"/>
    </source>
</evidence>
<keyword evidence="4 5" id="KW-0173">Coenzyme A biosynthesis</keyword>
<protein>
    <recommendedName>
        <fullName evidence="5 6">Dephospho-CoA kinase</fullName>
        <ecNumber evidence="5 6">2.7.1.24</ecNumber>
    </recommendedName>
    <alternativeName>
        <fullName evidence="5">Dephosphocoenzyme A kinase</fullName>
    </alternativeName>
</protein>
<evidence type="ECO:0000313" key="7">
    <source>
        <dbReference type="EMBL" id="XBS36970.1"/>
    </source>
</evidence>
<sequence>MSDFIVGLTGGIASGKSALAAEFEKLGVPVIDADIVARQVVTPGPILDAITEQFGHGILLPDGTLDRQALRQIVFGDPTQRRTLEAITHPAIRAELQRAALAADSLYAIVAIPLLTEAGGRMTYPWLDRILAVDVPVATQHARLIQRDGSTPALADQMIAAQASREQRLAIADDVVSNEGHAKHLAGASAKLDADYRVRALAKRGTAATFQHS</sequence>
<keyword evidence="5 7" id="KW-0808">Transferase</keyword>
<dbReference type="RefSeq" id="WP_259162376.1">
    <property type="nucleotide sequence ID" value="NZ_CP144460.1"/>
</dbReference>
<comment type="pathway">
    <text evidence="5">Cofactor biosynthesis; coenzyme A biosynthesis; CoA from (R)-pantothenate: step 5/5.</text>
</comment>
<dbReference type="Gene3D" id="3.40.50.300">
    <property type="entry name" value="P-loop containing nucleotide triphosphate hydrolases"/>
    <property type="match status" value="1"/>
</dbReference>
<dbReference type="Pfam" id="PF01121">
    <property type="entry name" value="CoaE"/>
    <property type="match status" value="1"/>
</dbReference>
<dbReference type="GO" id="GO:0005737">
    <property type="term" value="C:cytoplasm"/>
    <property type="evidence" value="ECO:0007669"/>
    <property type="project" value="UniProtKB-SubCell"/>
</dbReference>
<keyword evidence="5" id="KW-0963">Cytoplasm</keyword>
<keyword evidence="5 7" id="KW-0418">Kinase</keyword>
<keyword evidence="2 5" id="KW-0547">Nucleotide-binding</keyword>
<evidence type="ECO:0000256" key="6">
    <source>
        <dbReference type="NCBIfam" id="TIGR00152"/>
    </source>
</evidence>
<dbReference type="PANTHER" id="PTHR10695:SF46">
    <property type="entry name" value="BIFUNCTIONAL COENZYME A SYNTHASE-RELATED"/>
    <property type="match status" value="1"/>
</dbReference>
<evidence type="ECO:0000256" key="4">
    <source>
        <dbReference type="ARBA" id="ARBA00022993"/>
    </source>
</evidence>
<dbReference type="GO" id="GO:0005524">
    <property type="term" value="F:ATP binding"/>
    <property type="evidence" value="ECO:0007669"/>
    <property type="project" value="UniProtKB-UniRule"/>
</dbReference>
<evidence type="ECO:0000256" key="5">
    <source>
        <dbReference type="HAMAP-Rule" id="MF_00376"/>
    </source>
</evidence>
<feature type="binding site" evidence="5">
    <location>
        <begin position="13"/>
        <end position="18"/>
    </location>
    <ligand>
        <name>ATP</name>
        <dbReference type="ChEBI" id="CHEBI:30616"/>
    </ligand>
</feature>
<dbReference type="NCBIfam" id="TIGR00152">
    <property type="entry name" value="dephospho-CoA kinase"/>
    <property type="match status" value="1"/>
</dbReference>
<comment type="similarity">
    <text evidence="1 5">Belongs to the CoaE family.</text>
</comment>
<dbReference type="PROSITE" id="PS51219">
    <property type="entry name" value="DPCK"/>
    <property type="match status" value="1"/>
</dbReference>
<gene>
    <name evidence="5 7" type="primary">coaE</name>
    <name evidence="7" type="ORF">VZ068_16090</name>
</gene>
<keyword evidence="3 5" id="KW-0067">ATP-binding</keyword>
<organism evidence="7">
    <name type="scientific">Xanthomonas sp. 10-10</name>
    <dbReference type="NCBI Taxonomy" id="3115848"/>
    <lineage>
        <taxon>Bacteria</taxon>
        <taxon>Pseudomonadati</taxon>
        <taxon>Pseudomonadota</taxon>
        <taxon>Gammaproteobacteria</taxon>
        <taxon>Lysobacterales</taxon>
        <taxon>Lysobacteraceae</taxon>
        <taxon>Xanthomonas</taxon>
    </lineage>
</organism>
<reference evidence="7" key="1">
    <citation type="submission" date="2024-02" db="EMBL/GenBank/DDBJ databases">
        <title>Complete genome sequence of Xanthomonas sp. 10-10.</title>
        <authorList>
            <person name="Biessy A."/>
            <person name="Ciotola M."/>
            <person name="Cadieux M."/>
            <person name="Soufiane B."/>
            <person name="Laforest M."/>
            <person name="Filion M."/>
        </authorList>
    </citation>
    <scope>NUCLEOTIDE SEQUENCE</scope>
    <source>
        <strain evidence="7">10-10</strain>
    </source>
</reference>
<dbReference type="CDD" id="cd02022">
    <property type="entry name" value="DPCK"/>
    <property type="match status" value="1"/>
</dbReference>
<dbReference type="HAMAP" id="MF_00376">
    <property type="entry name" value="Dephospho_CoA_kinase"/>
    <property type="match status" value="1"/>
</dbReference>
<proteinExistence type="inferred from homology"/>
<evidence type="ECO:0000256" key="1">
    <source>
        <dbReference type="ARBA" id="ARBA00009018"/>
    </source>
</evidence>
<dbReference type="PANTHER" id="PTHR10695">
    <property type="entry name" value="DEPHOSPHO-COA KINASE-RELATED"/>
    <property type="match status" value="1"/>
</dbReference>
<name>A0AAU7P5F9_9XANT</name>